<dbReference type="EMBL" id="JACOPP010000028">
    <property type="protein sequence ID" value="MBC5734884.1"/>
    <property type="molecule type" value="Genomic_DNA"/>
</dbReference>
<keyword evidence="7 9" id="KW-0368">Histidine biosynthesis</keyword>
<evidence type="ECO:0000256" key="4">
    <source>
        <dbReference type="ARBA" id="ARBA00020397"/>
    </source>
</evidence>
<keyword evidence="5 9" id="KW-0963">Cytoplasm</keyword>
<evidence type="ECO:0000256" key="8">
    <source>
        <dbReference type="ARBA" id="ARBA00025246"/>
    </source>
</evidence>
<keyword evidence="6 9" id="KW-0028">Amino-acid biosynthesis</keyword>
<evidence type="ECO:0000256" key="2">
    <source>
        <dbReference type="ARBA" id="ARBA00004667"/>
    </source>
</evidence>
<dbReference type="GO" id="GO:0006427">
    <property type="term" value="P:histidyl-tRNA aminoacylation"/>
    <property type="evidence" value="ECO:0007669"/>
    <property type="project" value="TreeGrafter"/>
</dbReference>
<dbReference type="HAMAP" id="MF_00125">
    <property type="entry name" value="HisZ"/>
    <property type="match status" value="1"/>
</dbReference>
<dbReference type="Pfam" id="PF13393">
    <property type="entry name" value="tRNA-synt_His"/>
    <property type="match status" value="1"/>
</dbReference>
<dbReference type="SUPFAM" id="SSF55681">
    <property type="entry name" value="Class II aaRS and biotin synthetases"/>
    <property type="match status" value="1"/>
</dbReference>
<comment type="similarity">
    <text evidence="3 9">Belongs to the class-II aminoacyl-tRNA synthetase family. HisZ subfamily.</text>
</comment>
<evidence type="ECO:0000313" key="13">
    <source>
        <dbReference type="Proteomes" id="UP000661435"/>
    </source>
</evidence>
<feature type="domain" description="Class II Histidinyl-tRNA synthetase (HisRS)-like catalytic core" evidence="11">
    <location>
        <begin position="10"/>
        <end position="315"/>
    </location>
</feature>
<dbReference type="InterPro" id="IPR045864">
    <property type="entry name" value="aa-tRNA-synth_II/BPL/LPL"/>
</dbReference>
<dbReference type="PIRSF" id="PIRSF001549">
    <property type="entry name" value="His-tRNA_synth"/>
    <property type="match status" value="1"/>
</dbReference>
<evidence type="ECO:0000256" key="7">
    <source>
        <dbReference type="ARBA" id="ARBA00023102"/>
    </source>
</evidence>
<dbReference type="Gene3D" id="3.30.930.10">
    <property type="entry name" value="Bira Bifunctional Protein, Domain 2"/>
    <property type="match status" value="1"/>
</dbReference>
<feature type="binding site" evidence="10">
    <location>
        <begin position="80"/>
        <end position="82"/>
    </location>
    <ligand>
        <name>L-histidine</name>
        <dbReference type="ChEBI" id="CHEBI:57595"/>
    </ligand>
</feature>
<keyword evidence="12" id="KW-0808">Transferase</keyword>
<evidence type="ECO:0000256" key="9">
    <source>
        <dbReference type="HAMAP-Rule" id="MF_00125"/>
    </source>
</evidence>
<dbReference type="UniPathway" id="UPA00031">
    <property type="reaction ID" value="UER00006"/>
</dbReference>
<protein>
    <recommendedName>
        <fullName evidence="4 9">ATP phosphoribosyltransferase regulatory subunit</fullName>
    </recommendedName>
</protein>
<dbReference type="GO" id="GO:0016757">
    <property type="term" value="F:glycosyltransferase activity"/>
    <property type="evidence" value="ECO:0007669"/>
    <property type="project" value="UniProtKB-KW"/>
</dbReference>
<dbReference type="PANTHER" id="PTHR43707">
    <property type="entry name" value="HISTIDYL-TRNA SYNTHETASE"/>
    <property type="match status" value="1"/>
</dbReference>
<evidence type="ECO:0000256" key="6">
    <source>
        <dbReference type="ARBA" id="ARBA00022605"/>
    </source>
</evidence>
<sequence>MKYTINTPEGTRDRLFAECRDRRRVQNALTALFRRRSYAEVSTPEVEFYDLFLQSGNPMPQEAMLKIVDRSGRILVMRPDCTTPIARVAATKLKTLPLPQRLYYDETVFRSGAEHRGSSGEIAQCGVELIGAAGAKADLEVVALAVDALRSCGLERFHIELGHAGFFKSLAAGMEMDGETVEKMRALIEGKNFAALGDLLEPYADRSACAALARLSRLFGGVEVLEEAQRLAGKNEALTYLHDLCRELEAAGYGDFLRFDLGLVHQIDYYTGVVFRGYVEGAGDAVLSGGRYDGLVAAFGRNAPATGFAIDVDAVAGCLSAGEPPRLGVLVHFAPGQLARALTAVDGRAGGTCELSPCETLEATLSLAREKGAARVLVLEQQGERLVDVP</sequence>
<evidence type="ECO:0000313" key="12">
    <source>
        <dbReference type="EMBL" id="MBC5734884.1"/>
    </source>
</evidence>
<feature type="binding site" evidence="10">
    <location>
        <begin position="269"/>
        <end position="270"/>
    </location>
    <ligand>
        <name>L-histidine</name>
        <dbReference type="ChEBI" id="CHEBI:57595"/>
    </ligand>
</feature>
<dbReference type="InterPro" id="IPR041715">
    <property type="entry name" value="HisRS-like_core"/>
</dbReference>
<dbReference type="AlphaFoldDB" id="A0A8J6MBB5"/>
<dbReference type="InterPro" id="IPR004517">
    <property type="entry name" value="HisZ"/>
</dbReference>
<dbReference type="CDD" id="cd00773">
    <property type="entry name" value="HisRS-like_core"/>
    <property type="match status" value="1"/>
</dbReference>
<comment type="pathway">
    <text evidence="2 9">Amino-acid biosynthesis; L-histidine biosynthesis; L-histidine from 5-phospho-alpha-D-ribose 1-diphosphate: step 1/9.</text>
</comment>
<organism evidence="12 13">
    <name type="scientific">Lawsonibacter hominis</name>
    <dbReference type="NCBI Taxonomy" id="2763053"/>
    <lineage>
        <taxon>Bacteria</taxon>
        <taxon>Bacillati</taxon>
        <taxon>Bacillota</taxon>
        <taxon>Clostridia</taxon>
        <taxon>Eubacteriales</taxon>
        <taxon>Oscillospiraceae</taxon>
        <taxon>Lawsonibacter</taxon>
    </lineage>
</organism>
<dbReference type="GO" id="GO:0000105">
    <property type="term" value="P:L-histidine biosynthetic process"/>
    <property type="evidence" value="ECO:0007669"/>
    <property type="project" value="UniProtKB-UniRule"/>
</dbReference>
<reference evidence="12" key="1">
    <citation type="submission" date="2020-08" db="EMBL/GenBank/DDBJ databases">
        <title>Genome public.</title>
        <authorList>
            <person name="Liu C."/>
            <person name="Sun Q."/>
        </authorList>
    </citation>
    <scope>NUCLEOTIDE SEQUENCE</scope>
    <source>
        <strain evidence="12">NSJ-51</strain>
    </source>
</reference>
<keyword evidence="13" id="KW-1185">Reference proteome</keyword>
<dbReference type="InterPro" id="IPR004516">
    <property type="entry name" value="HisRS/HisZ"/>
</dbReference>
<feature type="binding site" evidence="10">
    <location>
        <position position="110"/>
    </location>
    <ligand>
        <name>L-histidine</name>
        <dbReference type="ChEBI" id="CHEBI:57595"/>
    </ligand>
</feature>
<feature type="binding site" evidence="10">
    <location>
        <position position="124"/>
    </location>
    <ligand>
        <name>L-histidine</name>
        <dbReference type="ChEBI" id="CHEBI:57595"/>
    </ligand>
</feature>
<dbReference type="RefSeq" id="WP_186908704.1">
    <property type="nucleotide sequence ID" value="NZ_JACOPP010000028.1"/>
</dbReference>
<comment type="subunit">
    <text evidence="9">Heteromultimer composed of HisG and HisZ subunits.</text>
</comment>
<dbReference type="PANTHER" id="PTHR43707:SF6">
    <property type="entry name" value="ATP PHOSPHORIBOSYLTRANSFERASE REGULATORY SUBUNIT"/>
    <property type="match status" value="1"/>
</dbReference>
<gene>
    <name evidence="9 12" type="primary">hisZ</name>
    <name evidence="12" type="ORF">H8S57_14290</name>
</gene>
<evidence type="ECO:0000256" key="10">
    <source>
        <dbReference type="PIRSR" id="PIRSR001549-1"/>
    </source>
</evidence>
<feature type="binding site" evidence="10">
    <location>
        <position position="128"/>
    </location>
    <ligand>
        <name>L-histidine</name>
        <dbReference type="ChEBI" id="CHEBI:57595"/>
    </ligand>
</feature>
<dbReference type="NCBIfam" id="TIGR00443">
    <property type="entry name" value="hisZ_biosyn_reg"/>
    <property type="match status" value="1"/>
</dbReference>
<comment type="function">
    <text evidence="8 9">Required for the first step of histidine biosynthesis. May allow the feedback regulation of ATP phosphoribosyltransferase activity by histidine.</text>
</comment>
<evidence type="ECO:0000256" key="5">
    <source>
        <dbReference type="ARBA" id="ARBA00022490"/>
    </source>
</evidence>
<dbReference type="GO" id="GO:0140096">
    <property type="term" value="F:catalytic activity, acting on a protein"/>
    <property type="evidence" value="ECO:0007669"/>
    <property type="project" value="UniProtKB-ARBA"/>
</dbReference>
<proteinExistence type="inferred from homology"/>
<name>A0A8J6MBB5_9FIRM</name>
<evidence type="ECO:0000256" key="1">
    <source>
        <dbReference type="ARBA" id="ARBA00004496"/>
    </source>
</evidence>
<dbReference type="Proteomes" id="UP000661435">
    <property type="component" value="Unassembled WGS sequence"/>
</dbReference>
<comment type="miscellaneous">
    <text evidence="9">This function is generally fulfilled by the C-terminal part of HisG, which is missing in some bacteria such as this one.</text>
</comment>
<keyword evidence="12" id="KW-0328">Glycosyltransferase</keyword>
<comment type="subcellular location">
    <subcellularLocation>
        <location evidence="1 9">Cytoplasm</location>
    </subcellularLocation>
</comment>
<dbReference type="GO" id="GO:0004821">
    <property type="term" value="F:histidine-tRNA ligase activity"/>
    <property type="evidence" value="ECO:0007669"/>
    <property type="project" value="TreeGrafter"/>
</dbReference>
<accession>A0A8J6MBB5</accession>
<comment type="caution">
    <text evidence="12">The sequence shown here is derived from an EMBL/GenBank/DDBJ whole genome shotgun (WGS) entry which is preliminary data.</text>
</comment>
<evidence type="ECO:0000259" key="11">
    <source>
        <dbReference type="Pfam" id="PF13393"/>
    </source>
</evidence>
<dbReference type="GO" id="GO:0005737">
    <property type="term" value="C:cytoplasm"/>
    <property type="evidence" value="ECO:0007669"/>
    <property type="project" value="UniProtKB-SubCell"/>
</dbReference>
<evidence type="ECO:0000256" key="3">
    <source>
        <dbReference type="ARBA" id="ARBA00005539"/>
    </source>
</evidence>